<dbReference type="STRING" id="35570.A0A1I8P1F6"/>
<sequence>MQLTGKCTNSFRSEFRWKNFGFHHNQLDEFYRSQWQSGEKSAWFLLYRWLWALFFVSVFLSCLVLQFSEGKYFIFLTNWGIMLCVITQLLGVVLATRWYFDVNAIRSTACEGAQVKKTPTAVKFYWLLHAISVPLALIITTVYWSFLHGKMNKPNRFPVMSFVTHCLNSVFMLVDFLIVAFPVRLLHAIYAMLLPIVFCCFTVVYYFCGGTDDFGNHYVYPLLDWKVPSRGLLTFAGVFALYCIYCILLYALFKFKRFLHRTFSAVWSPHCVGLI</sequence>
<dbReference type="VEuPathDB" id="VectorBase:SCAU003991"/>
<dbReference type="Proteomes" id="UP000095300">
    <property type="component" value="Unassembled WGS sequence"/>
</dbReference>
<gene>
    <name evidence="2" type="primary">106083677</name>
</gene>
<protein>
    <recommendedName>
        <fullName evidence="4">Protein rolling stone</fullName>
    </recommendedName>
</protein>
<dbReference type="EnsemblMetazoa" id="SCAU003991-RA">
    <property type="protein sequence ID" value="SCAU003991-PA"/>
    <property type="gene ID" value="SCAU003991"/>
</dbReference>
<organism evidence="2 3">
    <name type="scientific">Stomoxys calcitrans</name>
    <name type="common">Stable fly</name>
    <name type="synonym">Conops calcitrans</name>
    <dbReference type="NCBI Taxonomy" id="35570"/>
    <lineage>
        <taxon>Eukaryota</taxon>
        <taxon>Metazoa</taxon>
        <taxon>Ecdysozoa</taxon>
        <taxon>Arthropoda</taxon>
        <taxon>Hexapoda</taxon>
        <taxon>Insecta</taxon>
        <taxon>Pterygota</taxon>
        <taxon>Neoptera</taxon>
        <taxon>Endopterygota</taxon>
        <taxon>Diptera</taxon>
        <taxon>Brachycera</taxon>
        <taxon>Muscomorpha</taxon>
        <taxon>Muscoidea</taxon>
        <taxon>Muscidae</taxon>
        <taxon>Stomoxys</taxon>
    </lineage>
</organism>
<keyword evidence="3" id="KW-1185">Reference proteome</keyword>
<feature type="transmembrane region" description="Helical" evidence="1">
    <location>
        <begin position="49"/>
        <end position="67"/>
    </location>
</feature>
<evidence type="ECO:0000256" key="1">
    <source>
        <dbReference type="SAM" id="Phobius"/>
    </source>
</evidence>
<dbReference type="PANTHER" id="PTHR12242:SF46">
    <property type="entry name" value="IP08657P-RELATED"/>
    <property type="match status" value="1"/>
</dbReference>
<proteinExistence type="predicted"/>
<dbReference type="OrthoDB" id="419711at2759"/>
<dbReference type="Pfam" id="PF21534">
    <property type="entry name" value="Rost"/>
    <property type="match status" value="1"/>
</dbReference>
<reference evidence="2" key="1">
    <citation type="submission" date="2020-05" db="UniProtKB">
        <authorList>
            <consortium name="EnsemblMetazoa"/>
        </authorList>
    </citation>
    <scope>IDENTIFICATION</scope>
    <source>
        <strain evidence="2">USDA</strain>
    </source>
</reference>
<dbReference type="PANTHER" id="PTHR12242">
    <property type="entry name" value="OS02G0130600 PROTEIN-RELATED"/>
    <property type="match status" value="1"/>
</dbReference>
<accession>A0A1I8P1F6</accession>
<evidence type="ECO:0000313" key="2">
    <source>
        <dbReference type="EnsemblMetazoa" id="SCAU003991-PA"/>
    </source>
</evidence>
<evidence type="ECO:0008006" key="4">
    <source>
        <dbReference type="Google" id="ProtNLM"/>
    </source>
</evidence>
<keyword evidence="1" id="KW-0472">Membrane</keyword>
<evidence type="ECO:0000313" key="3">
    <source>
        <dbReference type="Proteomes" id="UP000095300"/>
    </source>
</evidence>
<name>A0A1I8P1F6_STOCA</name>
<feature type="transmembrane region" description="Helical" evidence="1">
    <location>
        <begin position="232"/>
        <end position="253"/>
    </location>
</feature>
<feature type="transmembrane region" description="Helical" evidence="1">
    <location>
        <begin position="124"/>
        <end position="147"/>
    </location>
</feature>
<feature type="transmembrane region" description="Helical" evidence="1">
    <location>
        <begin position="79"/>
        <end position="100"/>
    </location>
</feature>
<dbReference type="KEGG" id="scac:106083677"/>
<feature type="transmembrane region" description="Helical" evidence="1">
    <location>
        <begin position="188"/>
        <end position="207"/>
    </location>
</feature>
<dbReference type="AlphaFoldDB" id="A0A1I8P1F6"/>
<keyword evidence="1" id="KW-0812">Transmembrane</keyword>
<keyword evidence="1" id="KW-1133">Transmembrane helix</keyword>
<dbReference type="GO" id="GO:0016020">
    <property type="term" value="C:membrane"/>
    <property type="evidence" value="ECO:0007669"/>
    <property type="project" value="TreeGrafter"/>
</dbReference>
<dbReference type="InterPro" id="IPR049352">
    <property type="entry name" value="Rost"/>
</dbReference>
<feature type="transmembrane region" description="Helical" evidence="1">
    <location>
        <begin position="159"/>
        <end position="181"/>
    </location>
</feature>